<reference evidence="9 10" key="1">
    <citation type="submission" date="2024-03" db="EMBL/GenBank/DDBJ databases">
        <title>Natural products discovery in diverse microorganisms through a two-stage MS feature dereplication strategy.</title>
        <authorList>
            <person name="Zhang R."/>
        </authorList>
    </citation>
    <scope>NUCLEOTIDE SEQUENCE [LARGE SCALE GENOMIC DNA]</scope>
    <source>
        <strain evidence="9 10">18930</strain>
    </source>
</reference>
<protein>
    <submittedName>
        <fullName evidence="9">Precorrin-3B synthase</fullName>
        <ecNumber evidence="9">1.14.13.83</ecNumber>
    </submittedName>
</protein>
<dbReference type="InterPro" id="IPR012798">
    <property type="entry name" value="Cbl_synth_CobG-like"/>
</dbReference>
<evidence type="ECO:0000256" key="7">
    <source>
        <dbReference type="SAM" id="MobiDB-lite"/>
    </source>
</evidence>
<feature type="domain" description="Nitrite/Sulfite reductase ferredoxin-like" evidence="8">
    <location>
        <begin position="28"/>
        <end position="74"/>
    </location>
</feature>
<dbReference type="Gene3D" id="3.90.480.10">
    <property type="entry name" value="Sulfite Reductase Hemoprotein,Domain 2"/>
    <property type="match status" value="1"/>
</dbReference>
<evidence type="ECO:0000259" key="8">
    <source>
        <dbReference type="Pfam" id="PF03460"/>
    </source>
</evidence>
<gene>
    <name evidence="9" type="primary">cobG</name>
    <name evidence="9" type="ORF">WDS16_09435</name>
</gene>
<keyword evidence="5" id="KW-0408">Iron</keyword>
<dbReference type="NCBIfam" id="TIGR02435">
    <property type="entry name" value="CobG"/>
    <property type="match status" value="1"/>
</dbReference>
<feature type="region of interest" description="Disordered" evidence="7">
    <location>
        <begin position="1"/>
        <end position="21"/>
    </location>
</feature>
<evidence type="ECO:0000256" key="3">
    <source>
        <dbReference type="ARBA" id="ARBA00022723"/>
    </source>
</evidence>
<dbReference type="Proteomes" id="UP001432000">
    <property type="component" value="Chromosome"/>
</dbReference>
<dbReference type="RefSeq" id="WP_338892254.1">
    <property type="nucleotide sequence ID" value="NZ_CP147846.1"/>
</dbReference>
<dbReference type="GO" id="GO:0043818">
    <property type="term" value="F:precorrin-3B synthase activity"/>
    <property type="evidence" value="ECO:0007669"/>
    <property type="project" value="UniProtKB-EC"/>
</dbReference>
<organism evidence="9 10">
    <name type="scientific">Rhodococcus sovatensis</name>
    <dbReference type="NCBI Taxonomy" id="1805840"/>
    <lineage>
        <taxon>Bacteria</taxon>
        <taxon>Bacillati</taxon>
        <taxon>Actinomycetota</taxon>
        <taxon>Actinomycetes</taxon>
        <taxon>Mycobacteriales</taxon>
        <taxon>Nocardiaceae</taxon>
        <taxon>Rhodococcus</taxon>
    </lineage>
</organism>
<evidence type="ECO:0000313" key="9">
    <source>
        <dbReference type="EMBL" id="WXG70689.1"/>
    </source>
</evidence>
<keyword evidence="2" id="KW-0349">Heme</keyword>
<accession>A0ABZ2PNG2</accession>
<dbReference type="SUPFAM" id="SSF55124">
    <property type="entry name" value="Nitrite/Sulfite reductase N-terminal domain-like"/>
    <property type="match status" value="2"/>
</dbReference>
<dbReference type="EMBL" id="CP147846">
    <property type="protein sequence ID" value="WXG70689.1"/>
    <property type="molecule type" value="Genomic_DNA"/>
</dbReference>
<dbReference type="EC" id="1.14.13.83" evidence="9"/>
<name>A0ABZ2PNG2_9NOCA</name>
<dbReference type="InterPro" id="IPR036136">
    <property type="entry name" value="Nit/Sulf_reduc_fer-like_dom_sf"/>
</dbReference>
<dbReference type="PANTHER" id="PTHR32439:SF9">
    <property type="entry name" value="BLR3264 PROTEIN"/>
    <property type="match status" value="1"/>
</dbReference>
<evidence type="ECO:0000256" key="1">
    <source>
        <dbReference type="ARBA" id="ARBA00022485"/>
    </source>
</evidence>
<dbReference type="Gene3D" id="3.30.413.10">
    <property type="entry name" value="Sulfite Reductase Hemoprotein, domain 1"/>
    <property type="match status" value="1"/>
</dbReference>
<keyword evidence="1" id="KW-0004">4Fe-4S</keyword>
<dbReference type="InterPro" id="IPR045854">
    <property type="entry name" value="NO2/SO3_Rdtase_4Fe4S_sf"/>
</dbReference>
<dbReference type="InterPro" id="IPR051329">
    <property type="entry name" value="NIR_SIR_4Fe-4S"/>
</dbReference>
<dbReference type="InterPro" id="IPR005117">
    <property type="entry name" value="NiRdtase/SiRdtase_haem-b_fer"/>
</dbReference>
<dbReference type="PANTHER" id="PTHR32439">
    <property type="entry name" value="FERREDOXIN--NITRITE REDUCTASE, CHLOROPLASTIC"/>
    <property type="match status" value="1"/>
</dbReference>
<sequence length="378" mass="40171">MSSTDPRVVPDRCPGALSTHQAADGPLARVRLPGGQLTPGQMLVLSHAARDLGNGSMELTSRGNIQFRAVQDSDELARRLADAGLLPSPTHERVRNILASPLTGRVGGLVDVRELISMLDIAVCADRELADLPGRTLFALDDGRGDVITSIPDFAVRAVTPTAYALMLSGIDSHVRVAGSDVVDVLVASARAFVRMRTTEWRLSELDNGRARVLSELGLTPTETVEPLVAADGVPPIGWLPQDDGRVSLGGALAYGTLDARLGEFLAAIDTPLVMTPWRSLVICDLDENTAEAVVRVLAPMGLIFDENSPWIDASACTGSPGCEKSQADVRSDLREAIETGAVTRGDRQHWSGCERRCGKPKGDVLDVVAGPSGYRVS</sequence>
<keyword evidence="10" id="KW-1185">Reference proteome</keyword>
<evidence type="ECO:0000256" key="5">
    <source>
        <dbReference type="ARBA" id="ARBA00023004"/>
    </source>
</evidence>
<keyword evidence="4 9" id="KW-0560">Oxidoreductase</keyword>
<evidence type="ECO:0000256" key="6">
    <source>
        <dbReference type="ARBA" id="ARBA00023014"/>
    </source>
</evidence>
<evidence type="ECO:0000313" key="10">
    <source>
        <dbReference type="Proteomes" id="UP001432000"/>
    </source>
</evidence>
<keyword evidence="6" id="KW-0411">Iron-sulfur</keyword>
<evidence type="ECO:0000256" key="4">
    <source>
        <dbReference type="ARBA" id="ARBA00023002"/>
    </source>
</evidence>
<evidence type="ECO:0000256" key="2">
    <source>
        <dbReference type="ARBA" id="ARBA00022617"/>
    </source>
</evidence>
<dbReference type="Pfam" id="PF03460">
    <property type="entry name" value="NIR_SIR_ferr"/>
    <property type="match status" value="1"/>
</dbReference>
<proteinExistence type="predicted"/>
<keyword evidence="3" id="KW-0479">Metal-binding</keyword>